<dbReference type="InterPro" id="IPR050263">
    <property type="entry name" value="Bact_Fimbrial_Adh_Pro"/>
</dbReference>
<evidence type="ECO:0000313" key="6">
    <source>
        <dbReference type="Proteomes" id="UP000494115"/>
    </source>
</evidence>
<dbReference type="AlphaFoldDB" id="A0A6S7B2G2"/>
<dbReference type="Gene3D" id="2.60.40.3310">
    <property type="match status" value="1"/>
</dbReference>
<protein>
    <recommendedName>
        <fullName evidence="4">Fimbrial-type adhesion domain-containing protein</fullName>
    </recommendedName>
</protein>
<dbReference type="SUPFAM" id="SSF49401">
    <property type="entry name" value="Bacterial adhesins"/>
    <property type="match status" value="1"/>
</dbReference>
<gene>
    <name evidence="5" type="ORF">LMG28138_02033</name>
</gene>
<dbReference type="RefSeq" id="WP_175104637.1">
    <property type="nucleotide sequence ID" value="NZ_CADIKM010000007.1"/>
</dbReference>
<dbReference type="InterPro" id="IPR000259">
    <property type="entry name" value="Adhesion_dom_fimbrial"/>
</dbReference>
<dbReference type="Proteomes" id="UP000494115">
    <property type="component" value="Unassembled WGS sequence"/>
</dbReference>
<evidence type="ECO:0000313" key="5">
    <source>
        <dbReference type="EMBL" id="CAB3785663.1"/>
    </source>
</evidence>
<evidence type="ECO:0000256" key="1">
    <source>
        <dbReference type="ARBA" id="ARBA00004561"/>
    </source>
</evidence>
<dbReference type="PANTHER" id="PTHR33420:SF14">
    <property type="entry name" value="TYPE 1 FIMBRIN D-MANNOSE SPECIFIC ADHESIN"/>
    <property type="match status" value="1"/>
</dbReference>
<name>A0A6S7B2G2_9BURK</name>
<accession>A0A6S7B2G2</accession>
<comment type="subcellular location">
    <subcellularLocation>
        <location evidence="1">Fimbrium</location>
    </subcellularLocation>
</comment>
<dbReference type="GO" id="GO:0009289">
    <property type="term" value="C:pilus"/>
    <property type="evidence" value="ECO:0007669"/>
    <property type="project" value="UniProtKB-SubCell"/>
</dbReference>
<evidence type="ECO:0000256" key="3">
    <source>
        <dbReference type="ARBA" id="ARBA00023263"/>
    </source>
</evidence>
<dbReference type="Gene3D" id="2.60.40.1090">
    <property type="entry name" value="Fimbrial-type adhesion domain"/>
    <property type="match status" value="1"/>
</dbReference>
<dbReference type="PANTHER" id="PTHR33420">
    <property type="entry name" value="FIMBRIAL SUBUNIT ELFA-RELATED"/>
    <property type="match status" value="1"/>
</dbReference>
<dbReference type="Pfam" id="PF00419">
    <property type="entry name" value="Fimbrial"/>
    <property type="match status" value="1"/>
</dbReference>
<comment type="similarity">
    <text evidence="2">Belongs to the fimbrial protein family.</text>
</comment>
<reference evidence="5 6" key="1">
    <citation type="submission" date="2020-04" db="EMBL/GenBank/DDBJ databases">
        <authorList>
            <person name="De Canck E."/>
        </authorList>
    </citation>
    <scope>NUCLEOTIDE SEQUENCE [LARGE SCALE GENOMIC DNA]</scope>
    <source>
        <strain evidence="5 6">LMG 28138</strain>
    </source>
</reference>
<evidence type="ECO:0000256" key="2">
    <source>
        <dbReference type="ARBA" id="ARBA00006671"/>
    </source>
</evidence>
<evidence type="ECO:0000259" key="4">
    <source>
        <dbReference type="Pfam" id="PF00419"/>
    </source>
</evidence>
<keyword evidence="6" id="KW-1185">Reference proteome</keyword>
<organism evidence="5 6">
    <name type="scientific">Pararobbsia alpina</name>
    <dbReference type="NCBI Taxonomy" id="621374"/>
    <lineage>
        <taxon>Bacteria</taxon>
        <taxon>Pseudomonadati</taxon>
        <taxon>Pseudomonadota</taxon>
        <taxon>Betaproteobacteria</taxon>
        <taxon>Burkholderiales</taxon>
        <taxon>Burkholderiaceae</taxon>
        <taxon>Pararobbsia</taxon>
    </lineage>
</organism>
<proteinExistence type="inferred from homology"/>
<sequence>MTLSLCASLWQACQYLQMKIAGSGRLEESPTAPQAVLPARHKKGNSRIRWSLSLWIAVALLPGTALAGSIEFPVNGTALEDLSFLRATVQSRDRGPGTFERTTNFADIKAQGIDCTATKTVTVNGTAVPGDPTTFKTNIEGLGVRFYASKGWQGGATLAPFTESLEPVSSLTGSFLLRAEEVVYGVLGSGVLTSLPSMNITFSGSCFPTVSRNQFIKPGTVVTLRSCSVTTPMVQVPMFPIRLSDLPVIGSTAGTTPFSLGLNCDRGIALYVTLTDASNLANRSTILSLATDSSASGVGLQILNGQTPVAYGPDSPLAGTPNQLAVGGYTAGGSMKVPLQVRYIRTGSNLGSGSVIGRATFTMSYQ</sequence>
<keyword evidence="3" id="KW-0281">Fimbrium</keyword>
<dbReference type="EMBL" id="CADIKM010000007">
    <property type="protein sequence ID" value="CAB3785663.1"/>
    <property type="molecule type" value="Genomic_DNA"/>
</dbReference>
<dbReference type="InterPro" id="IPR008966">
    <property type="entry name" value="Adhesion_dom_sf"/>
</dbReference>
<dbReference type="InterPro" id="IPR036937">
    <property type="entry name" value="Adhesion_dom_fimbrial_sf"/>
</dbReference>
<dbReference type="GO" id="GO:0043709">
    <property type="term" value="P:cell adhesion involved in single-species biofilm formation"/>
    <property type="evidence" value="ECO:0007669"/>
    <property type="project" value="TreeGrafter"/>
</dbReference>
<feature type="domain" description="Fimbrial-type adhesion" evidence="4">
    <location>
        <begin position="219"/>
        <end position="366"/>
    </location>
</feature>